<organism evidence="9 10">
    <name type="scientific">Monilinia fructigena</name>
    <dbReference type="NCBI Taxonomy" id="38457"/>
    <lineage>
        <taxon>Eukaryota</taxon>
        <taxon>Fungi</taxon>
        <taxon>Dikarya</taxon>
        <taxon>Ascomycota</taxon>
        <taxon>Pezizomycotina</taxon>
        <taxon>Leotiomycetes</taxon>
        <taxon>Helotiales</taxon>
        <taxon>Sclerotiniaceae</taxon>
        <taxon>Monilinia</taxon>
    </lineage>
</organism>
<keyword evidence="4 7" id="KW-0472">Membrane</keyword>
<feature type="transmembrane region" description="Helical" evidence="7">
    <location>
        <begin position="208"/>
        <end position="227"/>
    </location>
</feature>
<evidence type="ECO:0000256" key="6">
    <source>
        <dbReference type="SAM" id="MobiDB-lite"/>
    </source>
</evidence>
<dbReference type="Pfam" id="PF20684">
    <property type="entry name" value="Fung_rhodopsin"/>
    <property type="match status" value="1"/>
</dbReference>
<evidence type="ECO:0000256" key="2">
    <source>
        <dbReference type="ARBA" id="ARBA00022692"/>
    </source>
</evidence>
<dbReference type="PANTHER" id="PTHR33048:SF96">
    <property type="entry name" value="INTEGRAL MEMBRANE PROTEIN"/>
    <property type="match status" value="1"/>
</dbReference>
<dbReference type="EMBL" id="QKRW01000025">
    <property type="protein sequence ID" value="RAL62331.1"/>
    <property type="molecule type" value="Genomic_DNA"/>
</dbReference>
<feature type="compositionally biased region" description="Basic and acidic residues" evidence="6">
    <location>
        <begin position="349"/>
        <end position="359"/>
    </location>
</feature>
<sequence length="377" mass="41512">MRMDSYGPSILATIILFLVLGVIVVSLRYYTRVIIRKTIGHDDFLILFALDLKGLYIVMASLLFVGVQRGIGQHKKGLDTHDIVESSKYVWFTVLIYINAVTAVKASYATCLLRLTEASPCAYSLWAGLAINVILCFIASFYLIFNCQPISYAWTQGDSTVDGYCNYDSADALGYAWAGLSIALYLLFTLIPVALVWDMQMHIKTKTFVVTVLGLGLFAGIACAVRIGVFAVDLDYTDPLYSISPMLIWSVVEAGLGIVASCIATLRPLLRHFNIQGLDETEPRGEVAGQEHGHHRAYKMSTVSQILHKFTGHGAHTVTVIHQGSQATIPLNGQIKERKTFNISTLRRSSADMQHDREMQGVAGKAPEPNDVNTGGW</sequence>
<keyword evidence="2 7" id="KW-0812">Transmembrane</keyword>
<evidence type="ECO:0000259" key="8">
    <source>
        <dbReference type="Pfam" id="PF20684"/>
    </source>
</evidence>
<feature type="transmembrane region" description="Helical" evidence="7">
    <location>
        <begin position="89"/>
        <end position="113"/>
    </location>
</feature>
<dbReference type="InterPro" id="IPR052337">
    <property type="entry name" value="SAT4-like"/>
</dbReference>
<reference evidence="9 10" key="1">
    <citation type="submission" date="2018-06" db="EMBL/GenBank/DDBJ databases">
        <title>Genome Sequence of the Brown Rot Fungal Pathogen Monilinia fructigena.</title>
        <authorList>
            <person name="Landi L."/>
            <person name="De Miccolis Angelini R.M."/>
            <person name="Pollastro S."/>
            <person name="Abate D."/>
            <person name="Faretra F."/>
            <person name="Romanazzi G."/>
        </authorList>
    </citation>
    <scope>NUCLEOTIDE SEQUENCE [LARGE SCALE GENOMIC DNA]</scope>
    <source>
        <strain evidence="9 10">Mfrg269</strain>
    </source>
</reference>
<comment type="subcellular location">
    <subcellularLocation>
        <location evidence="1">Membrane</location>
        <topology evidence="1">Multi-pass membrane protein</topology>
    </subcellularLocation>
</comment>
<protein>
    <recommendedName>
        <fullName evidence="8">Rhodopsin domain-containing protein</fullName>
    </recommendedName>
</protein>
<dbReference type="AlphaFoldDB" id="A0A395IQC4"/>
<feature type="domain" description="Rhodopsin" evidence="8">
    <location>
        <begin position="27"/>
        <end position="271"/>
    </location>
</feature>
<keyword evidence="10" id="KW-1185">Reference proteome</keyword>
<evidence type="ECO:0000313" key="9">
    <source>
        <dbReference type="EMBL" id="RAL62331.1"/>
    </source>
</evidence>
<dbReference type="OrthoDB" id="3934549at2759"/>
<evidence type="ECO:0000313" key="10">
    <source>
        <dbReference type="Proteomes" id="UP000249056"/>
    </source>
</evidence>
<feature type="region of interest" description="Disordered" evidence="6">
    <location>
        <begin position="346"/>
        <end position="377"/>
    </location>
</feature>
<comment type="caution">
    <text evidence="9">The sequence shown here is derived from an EMBL/GenBank/DDBJ whole genome shotgun (WGS) entry which is preliminary data.</text>
</comment>
<evidence type="ECO:0000256" key="4">
    <source>
        <dbReference type="ARBA" id="ARBA00023136"/>
    </source>
</evidence>
<feature type="transmembrane region" description="Helical" evidence="7">
    <location>
        <begin position="125"/>
        <end position="145"/>
    </location>
</feature>
<accession>A0A395IQC4</accession>
<dbReference type="PANTHER" id="PTHR33048">
    <property type="entry name" value="PTH11-LIKE INTEGRAL MEMBRANE PROTEIN (AFU_ORTHOLOGUE AFUA_5G11245)"/>
    <property type="match status" value="1"/>
</dbReference>
<comment type="similarity">
    <text evidence="5">Belongs to the SAT4 family.</text>
</comment>
<feature type="transmembrane region" description="Helical" evidence="7">
    <location>
        <begin position="247"/>
        <end position="266"/>
    </location>
</feature>
<dbReference type="InterPro" id="IPR049326">
    <property type="entry name" value="Rhodopsin_dom_fungi"/>
</dbReference>
<feature type="transmembrane region" description="Helical" evidence="7">
    <location>
        <begin position="175"/>
        <end position="196"/>
    </location>
</feature>
<feature type="transmembrane region" description="Helical" evidence="7">
    <location>
        <begin position="6"/>
        <end position="31"/>
    </location>
</feature>
<evidence type="ECO:0000256" key="5">
    <source>
        <dbReference type="ARBA" id="ARBA00038359"/>
    </source>
</evidence>
<name>A0A395IQC4_9HELO</name>
<keyword evidence="3 7" id="KW-1133">Transmembrane helix</keyword>
<evidence type="ECO:0000256" key="1">
    <source>
        <dbReference type="ARBA" id="ARBA00004141"/>
    </source>
</evidence>
<gene>
    <name evidence="9" type="ORF">DID88_004897</name>
</gene>
<proteinExistence type="inferred from homology"/>
<evidence type="ECO:0000256" key="3">
    <source>
        <dbReference type="ARBA" id="ARBA00022989"/>
    </source>
</evidence>
<feature type="transmembrane region" description="Helical" evidence="7">
    <location>
        <begin position="43"/>
        <end position="69"/>
    </location>
</feature>
<dbReference type="Proteomes" id="UP000249056">
    <property type="component" value="Unassembled WGS sequence"/>
</dbReference>
<evidence type="ECO:0000256" key="7">
    <source>
        <dbReference type="SAM" id="Phobius"/>
    </source>
</evidence>
<dbReference type="GO" id="GO:0016020">
    <property type="term" value="C:membrane"/>
    <property type="evidence" value="ECO:0007669"/>
    <property type="project" value="UniProtKB-SubCell"/>
</dbReference>